<evidence type="ECO:0000256" key="4">
    <source>
        <dbReference type="ARBA" id="ARBA00022679"/>
    </source>
</evidence>
<dbReference type="AlphaFoldDB" id="A0A4R8GWI3"/>
<evidence type="ECO:0000256" key="2">
    <source>
        <dbReference type="ARBA" id="ARBA00022571"/>
    </source>
</evidence>
<dbReference type="Pfam" id="PF00696">
    <property type="entry name" value="AA_kinase"/>
    <property type="match status" value="1"/>
</dbReference>
<dbReference type="EC" id="2.7.2.8" evidence="9"/>
<dbReference type="HAMAP" id="MF_00082">
    <property type="entry name" value="ArgB"/>
    <property type="match status" value="1"/>
</dbReference>
<evidence type="ECO:0000256" key="7">
    <source>
        <dbReference type="ARBA" id="ARBA00022840"/>
    </source>
</evidence>
<dbReference type="SUPFAM" id="SSF53633">
    <property type="entry name" value="Carbamate kinase-like"/>
    <property type="match status" value="1"/>
</dbReference>
<dbReference type="InterPro" id="IPR041727">
    <property type="entry name" value="NAGK-C"/>
</dbReference>
<dbReference type="RefSeq" id="WP_134118423.1">
    <property type="nucleotide sequence ID" value="NZ_SOEG01000033.1"/>
</dbReference>
<dbReference type="FunFam" id="3.40.1160.10:FF:000004">
    <property type="entry name" value="Acetylglutamate kinase"/>
    <property type="match status" value="1"/>
</dbReference>
<feature type="binding site" evidence="9">
    <location>
        <begin position="64"/>
        <end position="65"/>
    </location>
    <ligand>
        <name>substrate</name>
    </ligand>
</feature>
<dbReference type="InterPro" id="IPR036393">
    <property type="entry name" value="AceGlu_kinase-like_sf"/>
</dbReference>
<keyword evidence="2 9" id="KW-0055">Arginine biosynthesis</keyword>
<dbReference type="InterPro" id="IPR001057">
    <property type="entry name" value="Glu/AcGlu_kinase"/>
</dbReference>
<keyword evidence="3 9" id="KW-0028">Amino-acid biosynthesis</keyword>
<comment type="pathway">
    <text evidence="1 9">Amino-acid biosynthesis; L-arginine biosynthesis; N(2)-acetyl-L-ornithine from L-glutamate: step 2/4.</text>
</comment>
<dbReference type="PIRSF" id="PIRSF000728">
    <property type="entry name" value="NAGK"/>
    <property type="match status" value="1"/>
</dbReference>
<dbReference type="InterPro" id="IPR004662">
    <property type="entry name" value="AcgluKinase_fam"/>
</dbReference>
<dbReference type="PANTHER" id="PTHR23342">
    <property type="entry name" value="N-ACETYLGLUTAMATE SYNTHASE"/>
    <property type="match status" value="1"/>
</dbReference>
<comment type="catalytic activity">
    <reaction evidence="8 9">
        <text>N-acetyl-L-glutamate + ATP = N-acetyl-L-glutamyl 5-phosphate + ADP</text>
        <dbReference type="Rhea" id="RHEA:14629"/>
        <dbReference type="ChEBI" id="CHEBI:30616"/>
        <dbReference type="ChEBI" id="CHEBI:44337"/>
        <dbReference type="ChEBI" id="CHEBI:57936"/>
        <dbReference type="ChEBI" id="CHEBI:456216"/>
        <dbReference type="EC" id="2.7.2.8"/>
    </reaction>
</comment>
<evidence type="ECO:0000256" key="3">
    <source>
        <dbReference type="ARBA" id="ARBA00022605"/>
    </source>
</evidence>
<dbReference type="GO" id="GO:0005737">
    <property type="term" value="C:cytoplasm"/>
    <property type="evidence" value="ECO:0007669"/>
    <property type="project" value="UniProtKB-SubCell"/>
</dbReference>
<dbReference type="GO" id="GO:0042450">
    <property type="term" value="P:L-arginine biosynthetic process via ornithine"/>
    <property type="evidence" value="ECO:0007669"/>
    <property type="project" value="UniProtKB-UniRule"/>
</dbReference>
<evidence type="ECO:0000313" key="12">
    <source>
        <dbReference type="Proteomes" id="UP000295832"/>
    </source>
</evidence>
<keyword evidence="12" id="KW-1185">Reference proteome</keyword>
<dbReference type="UniPathway" id="UPA00068">
    <property type="reaction ID" value="UER00107"/>
</dbReference>
<comment type="subcellular location">
    <subcellularLocation>
        <location evidence="9">Cytoplasm</location>
    </subcellularLocation>
</comment>
<organism evidence="11 12">
    <name type="scientific">Orenia marismortui</name>
    <dbReference type="NCBI Taxonomy" id="46469"/>
    <lineage>
        <taxon>Bacteria</taxon>
        <taxon>Bacillati</taxon>
        <taxon>Bacillota</taxon>
        <taxon>Clostridia</taxon>
        <taxon>Halanaerobiales</taxon>
        <taxon>Halobacteroidaceae</taxon>
        <taxon>Orenia</taxon>
    </lineage>
</organism>
<accession>A0A4R8GWI3</accession>
<dbReference type="Gene3D" id="3.40.1160.10">
    <property type="entry name" value="Acetylglutamate kinase-like"/>
    <property type="match status" value="1"/>
</dbReference>
<feature type="domain" description="Aspartate/glutamate/uridylate kinase" evidence="10">
    <location>
        <begin position="24"/>
        <end position="264"/>
    </location>
</feature>
<keyword evidence="7 9" id="KW-0067">ATP-binding</keyword>
<feature type="site" description="Transition state stabilizer" evidence="9">
    <location>
        <position position="29"/>
    </location>
</feature>
<dbReference type="GO" id="GO:0003991">
    <property type="term" value="F:acetylglutamate kinase activity"/>
    <property type="evidence" value="ECO:0007669"/>
    <property type="project" value="UniProtKB-UniRule"/>
</dbReference>
<keyword evidence="5 9" id="KW-0547">Nucleotide-binding</keyword>
<dbReference type="CDD" id="cd04250">
    <property type="entry name" value="AAK_NAGK-C"/>
    <property type="match status" value="1"/>
</dbReference>
<dbReference type="EMBL" id="SOEG01000033">
    <property type="protein sequence ID" value="TDX48044.1"/>
    <property type="molecule type" value="Genomic_DNA"/>
</dbReference>
<gene>
    <name evidence="9" type="primary">argB</name>
    <name evidence="11" type="ORF">C7959_13330</name>
</gene>
<comment type="caution">
    <text evidence="11">The sequence shown here is derived from an EMBL/GenBank/DDBJ whole genome shotgun (WGS) entry which is preliminary data.</text>
</comment>
<dbReference type="GO" id="GO:0005524">
    <property type="term" value="F:ATP binding"/>
    <property type="evidence" value="ECO:0007669"/>
    <property type="project" value="UniProtKB-UniRule"/>
</dbReference>
<sequence length="287" mass="31146">MEELIKKADILMEALPYMKKFSNKTVVIKYGGNAMVNKEVMASVLKDITLLKYVGVNPVIVHGGGPVISENLDKLNIKSDFHQGLRITCQDTMEVVEQALLGKVNSQIVSLANLAGNKAVGLSGKDNNLIQAKKYSVDEEVDLGYVGEVEKINPEILETMIDNGYLPIVAPVGVDEAGASYNINADLVAGELAAALDAEKLILLTNIEGILEDPEDKNSLISRLTISEAEEMIEDKKVVGGMIPKVQSCINALKKGAKRTHILDGRMEHALLLEIFTAKGIGTMIYR</sequence>
<evidence type="ECO:0000256" key="8">
    <source>
        <dbReference type="ARBA" id="ARBA00048141"/>
    </source>
</evidence>
<evidence type="ECO:0000313" key="11">
    <source>
        <dbReference type="EMBL" id="TDX48044.1"/>
    </source>
</evidence>
<dbReference type="PRINTS" id="PR00474">
    <property type="entry name" value="GLU5KINASE"/>
</dbReference>
<keyword evidence="4 9" id="KW-0808">Transferase</keyword>
<name>A0A4R8GWI3_9FIRM</name>
<evidence type="ECO:0000256" key="9">
    <source>
        <dbReference type="HAMAP-Rule" id="MF_00082"/>
    </source>
</evidence>
<dbReference type="Proteomes" id="UP000295832">
    <property type="component" value="Unassembled WGS sequence"/>
</dbReference>
<dbReference type="PANTHER" id="PTHR23342:SF0">
    <property type="entry name" value="N-ACETYLGLUTAMATE SYNTHASE, MITOCHONDRIAL"/>
    <property type="match status" value="1"/>
</dbReference>
<dbReference type="InterPro" id="IPR037528">
    <property type="entry name" value="ArgB"/>
</dbReference>
<reference evidence="11 12" key="1">
    <citation type="submission" date="2019-03" db="EMBL/GenBank/DDBJ databases">
        <title>Subsurface microbial communities from deep shales in Ohio and West Virginia, USA.</title>
        <authorList>
            <person name="Wrighton K."/>
        </authorList>
    </citation>
    <scope>NUCLEOTIDE SEQUENCE [LARGE SCALE GENOMIC DNA]</scope>
    <source>
        <strain evidence="11 12">MSL 6dP</strain>
    </source>
</reference>
<proteinExistence type="inferred from homology"/>
<feature type="binding site" evidence="9">
    <location>
        <position position="86"/>
    </location>
    <ligand>
        <name>substrate</name>
    </ligand>
</feature>
<evidence type="ECO:0000259" key="10">
    <source>
        <dbReference type="Pfam" id="PF00696"/>
    </source>
</evidence>
<evidence type="ECO:0000256" key="1">
    <source>
        <dbReference type="ARBA" id="ARBA00004828"/>
    </source>
</evidence>
<dbReference type="STRING" id="926561.GCA_000379025_03087"/>
<dbReference type="NCBIfam" id="TIGR00761">
    <property type="entry name" value="argB"/>
    <property type="match status" value="1"/>
</dbReference>
<keyword evidence="9" id="KW-0963">Cytoplasm</keyword>
<evidence type="ECO:0000256" key="6">
    <source>
        <dbReference type="ARBA" id="ARBA00022777"/>
    </source>
</evidence>
<feature type="binding site" evidence="9">
    <location>
        <position position="182"/>
    </location>
    <ligand>
        <name>substrate</name>
    </ligand>
</feature>
<evidence type="ECO:0000256" key="5">
    <source>
        <dbReference type="ARBA" id="ARBA00022741"/>
    </source>
</evidence>
<keyword evidence="6 9" id="KW-0418">Kinase</keyword>
<feature type="site" description="Transition state stabilizer" evidence="9">
    <location>
        <position position="245"/>
    </location>
</feature>
<comment type="function">
    <text evidence="9">Catalyzes the ATP-dependent phosphorylation of N-acetyl-L-glutamate.</text>
</comment>
<dbReference type="InterPro" id="IPR001048">
    <property type="entry name" value="Asp/Glu/Uridylate_kinase"/>
</dbReference>
<protein>
    <recommendedName>
        <fullName evidence="9">Acetylglutamate kinase</fullName>
        <ecNumber evidence="9">2.7.2.8</ecNumber>
    </recommendedName>
    <alternativeName>
        <fullName evidence="9">N-acetyl-L-glutamate 5-phosphotransferase</fullName>
    </alternativeName>
    <alternativeName>
        <fullName evidence="9">NAG kinase</fullName>
        <shortName evidence="9">NAGK</shortName>
    </alternativeName>
</protein>
<comment type="similarity">
    <text evidence="9">Belongs to the acetylglutamate kinase family. ArgB subfamily.</text>
</comment>